<feature type="transmembrane region" description="Helical" evidence="6">
    <location>
        <begin position="117"/>
        <end position="135"/>
    </location>
</feature>
<organism evidence="7 8">
    <name type="scientific">Halopenitus malekzadehii</name>
    <dbReference type="NCBI Taxonomy" id="1267564"/>
    <lineage>
        <taxon>Archaea</taxon>
        <taxon>Methanobacteriati</taxon>
        <taxon>Methanobacteriota</taxon>
        <taxon>Stenosarchaea group</taxon>
        <taxon>Halobacteria</taxon>
        <taxon>Halobacteriales</taxon>
        <taxon>Haloferacaceae</taxon>
        <taxon>Halopenitus</taxon>
    </lineage>
</organism>
<dbReference type="AlphaFoldDB" id="A0A1H6IRI1"/>
<feature type="transmembrane region" description="Helical" evidence="6">
    <location>
        <begin position="317"/>
        <end position="340"/>
    </location>
</feature>
<sequence>MTSTEPTESTGCDGGSDAASQAPVPTVRGRLRYLLVLSRPRFWFYLAGPVIVGVAYGADAVPELFGPAALVLFGYFLVPANVLLYGVNDLFDADIDAENPKKAAEDGRESRWRGDRVVTAAIVAAGLLSLVTLAVTPPIAWPYLGGFLLLAVGYSAPPARLKTTPLLDSVSNGLYVLPGAAAYVAVSGTYPPTAALVSAWVWAMAMHTFSAVPDIKPDRAAGIRTTATVLGERRTYMYCAGCWALAAAAFATVDPGLGALLGVYPIFVVAVAATDVAVERAYWWFPALNTVVGTALTIGGLTRIVRPADAGLPIEVWALVVEVWALVVEVWALVGVIVGVA</sequence>
<evidence type="ECO:0000256" key="2">
    <source>
        <dbReference type="ARBA" id="ARBA00022692"/>
    </source>
</evidence>
<dbReference type="STRING" id="1267564.SAMN05192561_10454"/>
<feature type="region of interest" description="Disordered" evidence="5">
    <location>
        <begin position="1"/>
        <end position="22"/>
    </location>
</feature>
<dbReference type="GO" id="GO:0016765">
    <property type="term" value="F:transferase activity, transferring alkyl or aryl (other than methyl) groups"/>
    <property type="evidence" value="ECO:0007669"/>
    <property type="project" value="InterPro"/>
</dbReference>
<keyword evidence="8" id="KW-1185">Reference proteome</keyword>
<dbReference type="PANTHER" id="PTHR42723:SF1">
    <property type="entry name" value="CHLOROPHYLL SYNTHASE, CHLOROPLASTIC"/>
    <property type="match status" value="1"/>
</dbReference>
<dbReference type="InterPro" id="IPR000537">
    <property type="entry name" value="UbiA_prenyltransferase"/>
</dbReference>
<keyword evidence="4 6" id="KW-0472">Membrane</keyword>
<evidence type="ECO:0000256" key="3">
    <source>
        <dbReference type="ARBA" id="ARBA00022989"/>
    </source>
</evidence>
<feature type="transmembrane region" description="Helical" evidence="6">
    <location>
        <begin position="235"/>
        <end position="253"/>
    </location>
</feature>
<dbReference type="NCBIfam" id="NF009516">
    <property type="entry name" value="PRK12875.1"/>
    <property type="match status" value="1"/>
</dbReference>
<evidence type="ECO:0000313" key="8">
    <source>
        <dbReference type="Proteomes" id="UP000199215"/>
    </source>
</evidence>
<evidence type="ECO:0000313" key="7">
    <source>
        <dbReference type="EMBL" id="SEH51791.1"/>
    </source>
</evidence>
<feature type="transmembrane region" description="Helical" evidence="6">
    <location>
        <begin position="42"/>
        <end position="58"/>
    </location>
</feature>
<proteinExistence type="predicted"/>
<dbReference type="Proteomes" id="UP000199215">
    <property type="component" value="Unassembled WGS sequence"/>
</dbReference>
<dbReference type="InterPro" id="IPR050475">
    <property type="entry name" value="Prenyltransferase_related"/>
</dbReference>
<feature type="transmembrane region" description="Helical" evidence="6">
    <location>
        <begin position="285"/>
        <end position="305"/>
    </location>
</feature>
<evidence type="ECO:0000256" key="5">
    <source>
        <dbReference type="SAM" id="MobiDB-lite"/>
    </source>
</evidence>
<keyword evidence="3 6" id="KW-1133">Transmembrane helix</keyword>
<feature type="transmembrane region" description="Helical" evidence="6">
    <location>
        <begin position="259"/>
        <end position="278"/>
    </location>
</feature>
<protein>
    <submittedName>
        <fullName evidence="7">4-hydroxybenzoate polyprenyltransferase</fullName>
    </submittedName>
</protein>
<dbReference type="Pfam" id="PF01040">
    <property type="entry name" value="UbiA"/>
    <property type="match status" value="1"/>
</dbReference>
<evidence type="ECO:0000256" key="4">
    <source>
        <dbReference type="ARBA" id="ARBA00023136"/>
    </source>
</evidence>
<dbReference type="EMBL" id="FNWU01000004">
    <property type="protein sequence ID" value="SEH51791.1"/>
    <property type="molecule type" value="Genomic_DNA"/>
</dbReference>
<name>A0A1H6IRI1_9EURY</name>
<dbReference type="Gene3D" id="1.20.120.1780">
    <property type="entry name" value="UbiA prenyltransferase"/>
    <property type="match status" value="1"/>
</dbReference>
<evidence type="ECO:0000256" key="1">
    <source>
        <dbReference type="ARBA" id="ARBA00004651"/>
    </source>
</evidence>
<feature type="transmembrane region" description="Helical" evidence="6">
    <location>
        <begin position="64"/>
        <end position="85"/>
    </location>
</feature>
<accession>A0A1H6IRI1</accession>
<evidence type="ECO:0000256" key="6">
    <source>
        <dbReference type="SAM" id="Phobius"/>
    </source>
</evidence>
<keyword evidence="7" id="KW-0808">Transferase</keyword>
<dbReference type="GO" id="GO:0005886">
    <property type="term" value="C:plasma membrane"/>
    <property type="evidence" value="ECO:0007669"/>
    <property type="project" value="UniProtKB-SubCell"/>
</dbReference>
<dbReference type="PANTHER" id="PTHR42723">
    <property type="entry name" value="CHLOROPHYLL SYNTHASE"/>
    <property type="match status" value="1"/>
</dbReference>
<dbReference type="Gene3D" id="1.10.357.140">
    <property type="entry name" value="UbiA prenyltransferase"/>
    <property type="match status" value="1"/>
</dbReference>
<gene>
    <name evidence="7" type="ORF">SAMN05192561_10454</name>
</gene>
<dbReference type="InterPro" id="IPR044878">
    <property type="entry name" value="UbiA_sf"/>
</dbReference>
<dbReference type="CDD" id="cd13966">
    <property type="entry name" value="PT_UbiA_4"/>
    <property type="match status" value="1"/>
</dbReference>
<keyword evidence="2 6" id="KW-0812">Transmembrane</keyword>
<reference evidence="7 8" key="1">
    <citation type="submission" date="2016-10" db="EMBL/GenBank/DDBJ databases">
        <authorList>
            <person name="de Groot N.N."/>
        </authorList>
    </citation>
    <scope>NUCLEOTIDE SEQUENCE [LARGE SCALE GENOMIC DNA]</scope>
    <source>
        <strain evidence="7 8">IBRC-M10418</strain>
    </source>
</reference>
<comment type="subcellular location">
    <subcellularLocation>
        <location evidence="1">Cell membrane</location>
        <topology evidence="1">Multi-pass membrane protein</topology>
    </subcellularLocation>
</comment>
<feature type="compositionally biased region" description="Polar residues" evidence="5">
    <location>
        <begin position="1"/>
        <end position="10"/>
    </location>
</feature>